<dbReference type="InterPro" id="IPR011049">
    <property type="entry name" value="Serralysin-like_metalloprot_C"/>
</dbReference>
<dbReference type="SUPFAM" id="SSF89260">
    <property type="entry name" value="Collagen-binding domain"/>
    <property type="match status" value="2"/>
</dbReference>
<dbReference type="SUPFAM" id="SSF55486">
    <property type="entry name" value="Metalloproteases ('zincins'), catalytic domain"/>
    <property type="match status" value="1"/>
</dbReference>
<dbReference type="InterPro" id="IPR013858">
    <property type="entry name" value="Peptidase_M10B_C"/>
</dbReference>
<dbReference type="GO" id="GO:0008237">
    <property type="term" value="F:metallopeptidase activity"/>
    <property type="evidence" value="ECO:0007669"/>
    <property type="project" value="InterPro"/>
</dbReference>
<proteinExistence type="predicted"/>
<dbReference type="Gene3D" id="2.60.120.380">
    <property type="match status" value="3"/>
</dbReference>
<dbReference type="SUPFAM" id="SSF51120">
    <property type="entry name" value="beta-Roll"/>
    <property type="match status" value="1"/>
</dbReference>
<evidence type="ECO:0000259" key="4">
    <source>
        <dbReference type="SMART" id="SM00235"/>
    </source>
</evidence>
<dbReference type="CDD" id="cd04277">
    <property type="entry name" value="ZnMc_serralysin_like"/>
    <property type="match status" value="1"/>
</dbReference>
<dbReference type="InterPro" id="IPR034033">
    <property type="entry name" value="Serralysin-like"/>
</dbReference>
<keyword evidence="6" id="KW-1185">Reference proteome</keyword>
<organism evidence="5 6">
    <name type="scientific">Phyllobacterium endophyticum</name>
    <dbReference type="NCBI Taxonomy" id="1149773"/>
    <lineage>
        <taxon>Bacteria</taxon>
        <taxon>Pseudomonadati</taxon>
        <taxon>Pseudomonadota</taxon>
        <taxon>Alphaproteobacteria</taxon>
        <taxon>Hyphomicrobiales</taxon>
        <taxon>Phyllobacteriaceae</taxon>
        <taxon>Phyllobacterium</taxon>
    </lineage>
</organism>
<dbReference type="EMBL" id="PGGN01000002">
    <property type="protein sequence ID" value="PSH58332.1"/>
    <property type="molecule type" value="Genomic_DNA"/>
</dbReference>
<accession>A0A2P7AVT8</accession>
<dbReference type="Gene3D" id="3.40.390.10">
    <property type="entry name" value="Collagenase (Catalytic Domain)"/>
    <property type="match status" value="1"/>
</dbReference>
<keyword evidence="2" id="KW-0964">Secreted</keyword>
<evidence type="ECO:0000313" key="5">
    <source>
        <dbReference type="EMBL" id="PSH58332.1"/>
    </source>
</evidence>
<dbReference type="InterPro" id="IPR006026">
    <property type="entry name" value="Peptidase_Metallo"/>
</dbReference>
<comment type="caution">
    <text evidence="5">The sequence shown here is derived from an EMBL/GenBank/DDBJ whole genome shotgun (WGS) entry which is preliminary data.</text>
</comment>
<evidence type="ECO:0000256" key="1">
    <source>
        <dbReference type="ARBA" id="ARBA00004613"/>
    </source>
</evidence>
<dbReference type="Pfam" id="PF08548">
    <property type="entry name" value="Peptidase_M10_C"/>
    <property type="match status" value="1"/>
</dbReference>
<evidence type="ECO:0000256" key="2">
    <source>
        <dbReference type="ARBA" id="ARBA00022525"/>
    </source>
</evidence>
<sequence>MGEAMCRYCSYINQINPAEEVAPAATILASARFTEAPDAAADTTTAYALGAGETAQGDLSVLGDHDWYRVNLVAGQTYTFNLAGSGNTPVVDTYLRLHDANGNQIAFDDDSGVGASSSLVFTAAASGVFFVNAGAYNDAATGQYALSFTQANSQTDPTVSEAADAAANTATTYALAGGETLRGTLGSNGDHDWVRIELVAGQTYSFSMTGTGAAAIYDTYLRLRDSAGTQIAYDDDSGAGNNSTLIFTATTSGTYYLDAGAYNDAYAGQYDLTVSGQTGTVQPPVAPEPPAVALTPARLVETADAAAAVTTSYTLAIGKTAQGQLSAAGDVDWFRINLIAGQTYTFAMVATGNVGVRVNDTYLSLRNSTGAEIIFDDDTGPGSNSTITYTATSSGEFYLAAGSYNNTSPGQYGLSATAGNKASYDELMGAAALTRPGTSWSAPGTAANVTWGVRATNPNATDADGNPTAFIPLTAAQIAAVQGSLGQFSDVANIAFTQVNPGGTTDNATILAGAYSSNADGAGAYAIYPGPAAAAGDINLNNMSVSTTSLPQGSYSYFAVLHELGHAIGLAHPGDYNAAAGVVFNYANSAASVQDDHQYSVMSYFDESSTTGSYNSYPDTLMLYDILAVQQLYGANMSTRSGDTVYGFNTNAGSIYDFAVNTTPALSIWDAGGSDTINASGFGQNQKINLHDGTFSDIGGLTGNVSIAFNATIENAIGGSGDDVLAGNSVRNVLTGNGGADTFVFKDLLSAAFNVDTIMDFGAATDRILLDASIFTALSPGGPLSGDAFCIGAAAGDTSDRIIYNSGTGALSYDQDGAGGYAAVQFASLNGGLSLTSGNFQVA</sequence>
<name>A0A2P7AVT8_9HYPH</name>
<protein>
    <recommendedName>
        <fullName evidence="4">Peptidase metallopeptidase domain-containing protein</fullName>
    </recommendedName>
</protein>
<dbReference type="Pfam" id="PF04151">
    <property type="entry name" value="PPC"/>
    <property type="match status" value="1"/>
</dbReference>
<feature type="domain" description="Peptidase metallopeptidase" evidence="4">
    <location>
        <begin position="436"/>
        <end position="616"/>
    </location>
</feature>
<comment type="subcellular location">
    <subcellularLocation>
        <location evidence="1">Secreted</location>
    </subcellularLocation>
</comment>
<keyword evidence="3" id="KW-0677">Repeat</keyword>
<reference evidence="6" key="1">
    <citation type="submission" date="2017-11" db="EMBL/GenBank/DDBJ databases">
        <authorList>
            <person name="Kuznetsova I."/>
            <person name="Sazanova A."/>
            <person name="Chirak E."/>
            <person name="Safronova V."/>
            <person name="Willems A."/>
        </authorList>
    </citation>
    <scope>NUCLEOTIDE SEQUENCE [LARGE SCALE GENOMIC DNA]</scope>
    <source>
        <strain evidence="6">PEPV15</strain>
    </source>
</reference>
<dbReference type="InterPro" id="IPR024079">
    <property type="entry name" value="MetalloPept_cat_dom_sf"/>
</dbReference>
<evidence type="ECO:0000256" key="3">
    <source>
        <dbReference type="ARBA" id="ARBA00022737"/>
    </source>
</evidence>
<dbReference type="GO" id="GO:0005509">
    <property type="term" value="F:calcium ion binding"/>
    <property type="evidence" value="ECO:0007669"/>
    <property type="project" value="InterPro"/>
</dbReference>
<dbReference type="AlphaFoldDB" id="A0A2P7AVT8"/>
<dbReference type="InterPro" id="IPR007280">
    <property type="entry name" value="Peptidase_C_arc/bac"/>
</dbReference>
<dbReference type="GO" id="GO:0006508">
    <property type="term" value="P:proteolysis"/>
    <property type="evidence" value="ECO:0007669"/>
    <property type="project" value="InterPro"/>
</dbReference>
<dbReference type="GO" id="GO:0008270">
    <property type="term" value="F:zinc ion binding"/>
    <property type="evidence" value="ECO:0007669"/>
    <property type="project" value="InterPro"/>
</dbReference>
<evidence type="ECO:0000313" key="6">
    <source>
        <dbReference type="Proteomes" id="UP000241158"/>
    </source>
</evidence>
<dbReference type="Gene3D" id="2.150.10.10">
    <property type="entry name" value="Serralysin-like metalloprotease, C-terminal"/>
    <property type="match status" value="1"/>
</dbReference>
<gene>
    <name evidence="5" type="ORF">CU100_12020</name>
</gene>
<dbReference type="Proteomes" id="UP000241158">
    <property type="component" value="Unassembled WGS sequence"/>
</dbReference>
<dbReference type="OrthoDB" id="3817502at2"/>
<dbReference type="SMART" id="SM00235">
    <property type="entry name" value="ZnMc"/>
    <property type="match status" value="1"/>
</dbReference>
<dbReference type="GO" id="GO:0005615">
    <property type="term" value="C:extracellular space"/>
    <property type="evidence" value="ECO:0007669"/>
    <property type="project" value="InterPro"/>
</dbReference>